<reference evidence="1" key="1">
    <citation type="submission" date="2019-08" db="EMBL/GenBank/DDBJ databases">
        <authorList>
            <person name="Kucharzyk K."/>
            <person name="Murdoch R.W."/>
            <person name="Higgins S."/>
            <person name="Loffler F."/>
        </authorList>
    </citation>
    <scope>NUCLEOTIDE SEQUENCE</scope>
</reference>
<protein>
    <submittedName>
        <fullName evidence="1">Uncharacterized protein</fullName>
    </submittedName>
</protein>
<organism evidence="1">
    <name type="scientific">bioreactor metagenome</name>
    <dbReference type="NCBI Taxonomy" id="1076179"/>
    <lineage>
        <taxon>unclassified sequences</taxon>
        <taxon>metagenomes</taxon>
        <taxon>ecological metagenomes</taxon>
    </lineage>
</organism>
<dbReference type="EMBL" id="VSSQ01006177">
    <property type="protein sequence ID" value="MPM31800.1"/>
    <property type="molecule type" value="Genomic_DNA"/>
</dbReference>
<gene>
    <name evidence="1" type="ORF">SDC9_78357</name>
</gene>
<dbReference type="AntiFam" id="ANF00095">
    <property type="entry name" value="Shadow ORF (opposite ABC transporters)"/>
</dbReference>
<name>A0A644YTA8_9ZZZZ</name>
<sequence length="621" mass="67855">MAVVAVGHVAAQHLHPALPCLFGKPLHIQVILINIVKAGRKPLLAKVPCGSGGHGGEKGGMRRAAVAVENRVKFLPPRRICNHDAGEGQPRQIKRLGGRMANGAIVRNFLSQRRENHMAAARINQVAVNFVGNHEDPVPVADVSQPTQLRFRENPPHGIVWIAHHKRAAPGRRRLLLKILKINFIPPVFQAQGAVDHDTLLLFNGHGEGIVHRPLNQHLVSLLGLGEQQHIDGGHHSRRVAEPVCGRLPAVAPPLPVEIGRNGALVHPCIAVHAAFSRFHHRLTDGGRRFQVHIRHPRGGHVAGTELRIQLGGVPLHLTPGKAACQLVKFKVFHTRSFMRRRFRWRAVLQAVDLPHEVALDKVVLGDFLQLRLGVKTLGLCIDAPGREPAGFCHIDGRGDFALENNLIVGRVELGQGDCGDQSLGIRVVLMGENLGGLRLFHHLPQIHHGDVVGNMLHHGQVVGDEEIGQVPLLLQIHHQVQNLGLNRHVQRGHRLVADDELWIQNQRPGGAHPLAAAAVQLVGIEVKGALGKAHHVHGFPDLFLQRFLAFALLVNFQRLADDVSHGHSGVQGGIGVLKNNLHVLPQLFQLGLRHVGDVLAVEHNFSGGLFVEVQNDPAQR</sequence>
<proteinExistence type="predicted"/>
<evidence type="ECO:0000313" key="1">
    <source>
        <dbReference type="EMBL" id="MPM31800.1"/>
    </source>
</evidence>
<comment type="caution">
    <text evidence="1">The sequence shown here is derived from an EMBL/GenBank/DDBJ whole genome shotgun (WGS) entry which is preliminary data.</text>
</comment>
<accession>A0A644YTA8</accession>
<dbReference type="AlphaFoldDB" id="A0A644YTA8"/>